<dbReference type="SUPFAM" id="SSF90112">
    <property type="entry name" value="Neurotransmitter-gated ion-channel transmembrane pore"/>
    <property type="match status" value="1"/>
</dbReference>
<evidence type="ECO:0000256" key="10">
    <source>
        <dbReference type="ARBA" id="ARBA00023170"/>
    </source>
</evidence>
<keyword evidence="14" id="KW-0628">Postsynaptic cell membrane</keyword>
<evidence type="ECO:0000256" key="8">
    <source>
        <dbReference type="ARBA" id="ARBA00023136"/>
    </source>
</evidence>
<dbReference type="InterPro" id="IPR038050">
    <property type="entry name" value="Neuro_actylchol_rec"/>
</dbReference>
<dbReference type="GO" id="GO:0004890">
    <property type="term" value="F:GABA-A receptor activity"/>
    <property type="evidence" value="ECO:0007669"/>
    <property type="project" value="InterPro"/>
</dbReference>
<dbReference type="AlphaFoldDB" id="G1Q096"/>
<evidence type="ECO:0000256" key="15">
    <source>
        <dbReference type="ARBA" id="ARBA00023286"/>
    </source>
</evidence>
<comment type="catalytic activity">
    <reaction evidence="17">
        <text>chloride(in) = chloride(out)</text>
        <dbReference type="Rhea" id="RHEA:29823"/>
        <dbReference type="ChEBI" id="CHEBI:17996"/>
    </reaction>
</comment>
<dbReference type="GO" id="GO:0099507">
    <property type="term" value="F:ligand-gated monoatomic ion channel activity involved in regulation of presynaptic membrane potential"/>
    <property type="evidence" value="ECO:0007669"/>
    <property type="project" value="Ensembl"/>
</dbReference>
<dbReference type="NCBIfam" id="TIGR00860">
    <property type="entry name" value="LIC"/>
    <property type="match status" value="1"/>
</dbReference>
<dbReference type="Pfam" id="PF02931">
    <property type="entry name" value="Neur_chan_LBD"/>
    <property type="match status" value="1"/>
</dbReference>
<dbReference type="PRINTS" id="PR00253">
    <property type="entry name" value="GABAARECEPTR"/>
</dbReference>
<evidence type="ECO:0000256" key="2">
    <source>
        <dbReference type="ARBA" id="ARBA00022475"/>
    </source>
</evidence>
<evidence type="ECO:0000256" key="19">
    <source>
        <dbReference type="RuleBase" id="RU000687"/>
    </source>
</evidence>
<evidence type="ECO:0000256" key="3">
    <source>
        <dbReference type="ARBA" id="ARBA00022692"/>
    </source>
</evidence>
<evidence type="ECO:0000256" key="6">
    <source>
        <dbReference type="ARBA" id="ARBA00023018"/>
    </source>
</evidence>
<keyword evidence="8 19" id="KW-0472">Membrane</keyword>
<keyword evidence="7 19" id="KW-0406">Ion transport</keyword>
<comment type="similarity">
    <text evidence="19">Belongs to the ligand-gated ion channel (TC 1.A.9) family.</text>
</comment>
<dbReference type="Gene3D" id="2.70.170.10">
    <property type="entry name" value="Neurotransmitter-gated ion-channel ligand-binding domain"/>
    <property type="match status" value="1"/>
</dbReference>
<keyword evidence="3 19" id="KW-0812">Transmembrane</keyword>
<dbReference type="STRING" id="59463.ENSMLUP00000017128"/>
<organism evidence="22 23">
    <name type="scientific">Myotis lucifugus</name>
    <name type="common">Little brown bat</name>
    <dbReference type="NCBI Taxonomy" id="59463"/>
    <lineage>
        <taxon>Eukaryota</taxon>
        <taxon>Metazoa</taxon>
        <taxon>Chordata</taxon>
        <taxon>Craniata</taxon>
        <taxon>Vertebrata</taxon>
        <taxon>Euteleostomi</taxon>
        <taxon>Mammalia</taxon>
        <taxon>Eutheria</taxon>
        <taxon>Laurasiatheria</taxon>
        <taxon>Chiroptera</taxon>
        <taxon>Yangochiroptera</taxon>
        <taxon>Vespertilionidae</taxon>
        <taxon>Myotis</taxon>
    </lineage>
</organism>
<keyword evidence="13" id="KW-0868">Chloride</keyword>
<dbReference type="InterPro" id="IPR036734">
    <property type="entry name" value="Neur_chan_lig-bd_sf"/>
</dbReference>
<feature type="transmembrane region" description="Helical" evidence="19">
    <location>
        <begin position="403"/>
        <end position="421"/>
    </location>
</feature>
<feature type="transmembrane region" description="Helical" evidence="19">
    <location>
        <begin position="223"/>
        <end position="245"/>
    </location>
</feature>
<keyword evidence="23" id="KW-1185">Reference proteome</keyword>
<evidence type="ECO:0000313" key="22">
    <source>
        <dbReference type="Ensembl" id="ENSMLUP00000017128.1"/>
    </source>
</evidence>
<keyword evidence="12" id="KW-0325">Glycoprotein</keyword>
<dbReference type="eggNOG" id="KOG3642">
    <property type="taxonomic scope" value="Eukaryota"/>
</dbReference>
<evidence type="ECO:0000256" key="14">
    <source>
        <dbReference type="ARBA" id="ARBA00023257"/>
    </source>
</evidence>
<dbReference type="GO" id="GO:0005230">
    <property type="term" value="F:extracellular ligand-gated monoatomic ion channel activity"/>
    <property type="evidence" value="ECO:0007669"/>
    <property type="project" value="InterPro"/>
</dbReference>
<keyword evidence="9" id="KW-1015">Disulfide bond</keyword>
<dbReference type="FunFam" id="2.70.170.10:FF:000003">
    <property type="entry name" value="Putative gamma-aminobutyric acid receptor subunit gamma-2"/>
    <property type="match status" value="1"/>
</dbReference>
<dbReference type="GO" id="GO:0005829">
    <property type="term" value="C:cytosol"/>
    <property type="evidence" value="ECO:0007669"/>
    <property type="project" value="Ensembl"/>
</dbReference>
<feature type="domain" description="Neurotransmitter-gated ion-channel ligand-binding" evidence="20">
    <location>
        <begin position="15"/>
        <end position="222"/>
    </location>
</feature>
<feature type="domain" description="Neurotransmitter-gated ion-channel transmembrane" evidence="21">
    <location>
        <begin position="230"/>
        <end position="314"/>
    </location>
</feature>
<dbReference type="PRINTS" id="PR01079">
    <property type="entry name" value="GABAARALPHA"/>
</dbReference>
<keyword evidence="1 19" id="KW-0813">Transport</keyword>
<dbReference type="InParanoid" id="G1Q096"/>
<accession>G1Q096</accession>
<evidence type="ECO:0000313" key="23">
    <source>
        <dbReference type="Proteomes" id="UP000001074"/>
    </source>
</evidence>
<reference evidence="22" key="2">
    <citation type="submission" date="2025-08" db="UniProtKB">
        <authorList>
            <consortium name="Ensembl"/>
        </authorList>
    </citation>
    <scope>IDENTIFICATION</scope>
</reference>
<reference evidence="22 23" key="1">
    <citation type="journal article" date="2011" name="Nature">
        <title>A high-resolution map of human evolutionary constraint using 29 mammals.</title>
        <authorList>
            <person name="Lindblad-Toh K."/>
            <person name="Garber M."/>
            <person name="Zuk O."/>
            <person name="Lin M.F."/>
            <person name="Parker B.J."/>
            <person name="Washietl S."/>
            <person name="Kheradpour P."/>
            <person name="Ernst J."/>
            <person name="Jordan G."/>
            <person name="Mauceli E."/>
            <person name="Ward L.D."/>
            <person name="Lowe C.B."/>
            <person name="Holloway A.K."/>
            <person name="Clamp M."/>
            <person name="Gnerre S."/>
            <person name="Alfoldi J."/>
            <person name="Beal K."/>
            <person name="Chang J."/>
            <person name="Clawson H."/>
            <person name="Cuff J."/>
            <person name="Di Palma F."/>
            <person name="Fitzgerald S."/>
            <person name="Flicek P."/>
            <person name="Guttman M."/>
            <person name="Hubisz M.J."/>
            <person name="Jaffe D.B."/>
            <person name="Jungreis I."/>
            <person name="Kent W.J."/>
            <person name="Kostka D."/>
            <person name="Lara M."/>
            <person name="Martins A.L."/>
            <person name="Massingham T."/>
            <person name="Moltke I."/>
            <person name="Raney B.J."/>
            <person name="Rasmussen M.D."/>
            <person name="Robinson J."/>
            <person name="Stark A."/>
            <person name="Vilella A.J."/>
            <person name="Wen J."/>
            <person name="Xie X."/>
            <person name="Zody M.C."/>
            <person name="Baldwin J."/>
            <person name="Bloom T."/>
            <person name="Chin C.W."/>
            <person name="Heiman D."/>
            <person name="Nicol R."/>
            <person name="Nusbaum C."/>
            <person name="Young S."/>
            <person name="Wilkinson J."/>
            <person name="Worley K.C."/>
            <person name="Kovar C.L."/>
            <person name="Muzny D.M."/>
            <person name="Gibbs R.A."/>
            <person name="Cree A."/>
            <person name="Dihn H.H."/>
            <person name="Fowler G."/>
            <person name="Jhangiani S."/>
            <person name="Joshi V."/>
            <person name="Lee S."/>
            <person name="Lewis L.R."/>
            <person name="Nazareth L.V."/>
            <person name="Okwuonu G."/>
            <person name="Santibanez J."/>
            <person name="Warren W.C."/>
            <person name="Mardis E.R."/>
            <person name="Weinstock G.M."/>
            <person name="Wilson R.K."/>
            <person name="Delehaunty K."/>
            <person name="Dooling D."/>
            <person name="Fronik C."/>
            <person name="Fulton L."/>
            <person name="Fulton B."/>
            <person name="Graves T."/>
            <person name="Minx P."/>
            <person name="Sodergren E."/>
            <person name="Birney E."/>
            <person name="Margulies E.H."/>
            <person name="Herrero J."/>
            <person name="Green E.D."/>
            <person name="Haussler D."/>
            <person name="Siepel A."/>
            <person name="Goldman N."/>
            <person name="Pollard K.S."/>
            <person name="Pedersen J.S."/>
            <person name="Lander E.S."/>
            <person name="Kellis M."/>
        </authorList>
    </citation>
    <scope>NUCLEOTIDE SEQUENCE [LARGE SCALE GENOMIC DNA]</scope>
</reference>
<dbReference type="Gene3D" id="1.20.58.390">
    <property type="entry name" value="Neurotransmitter-gated ion-channel transmembrane domain"/>
    <property type="match status" value="1"/>
</dbReference>
<dbReference type="Pfam" id="PF02932">
    <property type="entry name" value="Neur_chan_memb"/>
    <property type="match status" value="1"/>
</dbReference>
<keyword evidence="4" id="KW-0732">Signal</keyword>
<reference evidence="22" key="3">
    <citation type="submission" date="2025-09" db="UniProtKB">
        <authorList>
            <consortium name="Ensembl"/>
        </authorList>
    </citation>
    <scope>IDENTIFICATION</scope>
</reference>
<feature type="transmembrane region" description="Helical" evidence="19">
    <location>
        <begin position="332"/>
        <end position="354"/>
    </location>
</feature>
<evidence type="ECO:0000256" key="16">
    <source>
        <dbReference type="ARBA" id="ARBA00023303"/>
    </source>
</evidence>
<evidence type="ECO:0000256" key="12">
    <source>
        <dbReference type="ARBA" id="ARBA00023180"/>
    </source>
</evidence>
<dbReference type="PROSITE" id="PS00236">
    <property type="entry name" value="NEUROTR_ION_CHANNEL"/>
    <property type="match status" value="1"/>
</dbReference>
<keyword evidence="15" id="KW-1071">Ligand-gated ion channel</keyword>
<dbReference type="InterPro" id="IPR001390">
    <property type="entry name" value="GABAAa_rcpt"/>
</dbReference>
<keyword evidence="10" id="KW-0675">Receptor</keyword>
<dbReference type="GO" id="GO:0034707">
    <property type="term" value="C:chloride channel complex"/>
    <property type="evidence" value="ECO:0007669"/>
    <property type="project" value="UniProtKB-KW"/>
</dbReference>
<protein>
    <submittedName>
        <fullName evidence="22">Gamma-aminobutyric acid type A receptor subunit alpha5</fullName>
    </submittedName>
</protein>
<feature type="transmembrane region" description="Helical" evidence="19">
    <location>
        <begin position="288"/>
        <end position="311"/>
    </location>
</feature>
<feature type="transmembrane region" description="Helical" evidence="19">
    <location>
        <begin position="257"/>
        <end position="276"/>
    </location>
</feature>
<dbReference type="InterPro" id="IPR018000">
    <property type="entry name" value="Neurotransmitter_ion_chnl_CS"/>
</dbReference>
<evidence type="ECO:0000259" key="20">
    <source>
        <dbReference type="Pfam" id="PF02931"/>
    </source>
</evidence>
<sequence>PGPEEEPEDNITMYTRILDGLLEGYDKRLRPGFGEWTTVVNTDILVTSIGPVSDTQMEYTIDVFFRQSWNDERLQFKGPIHSLSLNNLMAGKIWTPDTYFHNSKKSVVHNTTTPNKLLRLESDGTLLYTMRLTISADCPMQLYDFPMDEHTCSLQFGSYAYTNEEIAYVWLETNATHGLDVAEDGSRLNQYYLTGFETHSANCSTTVGNFTVLTADFHLKRKLGYFLIQTYLPCIMTVILSQVSFWVNRESVPARTVFGVTTVLTITTLSISARNMLPKVSYATSMDWFIAVCYGFVFSALIEFATVNYFTKRSWAWDGQGNAGRNRVPIRSSFLSSSRFSIIYHLSIYLPIIYPSIHPSIHPPANGTPSRSDSPFNVPVSSDDEQEAKTYNSVSQIDKVSRFLFPLLFALFNAVYWWTYLSKRANLRGIFHPR</sequence>
<dbReference type="EMBL" id="AAPE02055183">
    <property type="status" value="NOT_ANNOTATED_CDS"/>
    <property type="molecule type" value="Genomic_DNA"/>
</dbReference>
<name>G1Q096_MYOLU</name>
<evidence type="ECO:0000256" key="1">
    <source>
        <dbReference type="ARBA" id="ARBA00022448"/>
    </source>
</evidence>
<dbReference type="SUPFAM" id="SSF63712">
    <property type="entry name" value="Nicotinic receptor ligand binding domain-like"/>
    <property type="match status" value="1"/>
</dbReference>
<keyword evidence="11" id="KW-0869">Chloride channel</keyword>
<dbReference type="HOGENOM" id="CLU_010920_1_4_1"/>
<evidence type="ECO:0000259" key="21">
    <source>
        <dbReference type="Pfam" id="PF02932"/>
    </source>
</evidence>
<keyword evidence="2" id="KW-1003">Cell membrane</keyword>
<comment type="subcellular location">
    <subcellularLocation>
        <location evidence="18">Postsynaptic cell membrane</location>
        <topology evidence="18">Multi-pass membrane protein</topology>
    </subcellularLocation>
</comment>
<dbReference type="GeneTree" id="ENSGT00940000156234"/>
<keyword evidence="16 19" id="KW-0407">Ion channel</keyword>
<evidence type="ECO:0000256" key="5">
    <source>
        <dbReference type="ARBA" id="ARBA00022989"/>
    </source>
</evidence>
<dbReference type="GO" id="GO:0005254">
    <property type="term" value="F:chloride channel activity"/>
    <property type="evidence" value="ECO:0007669"/>
    <property type="project" value="UniProtKB-KW"/>
</dbReference>
<keyword evidence="6" id="KW-0770">Synapse</keyword>
<evidence type="ECO:0000256" key="18">
    <source>
        <dbReference type="ARBA" id="ARBA00034104"/>
    </source>
</evidence>
<dbReference type="GO" id="GO:0005654">
    <property type="term" value="C:nucleoplasm"/>
    <property type="evidence" value="ECO:0007669"/>
    <property type="project" value="Ensembl"/>
</dbReference>
<dbReference type="InterPro" id="IPR006202">
    <property type="entry name" value="Neur_chan_lig-bd"/>
</dbReference>
<dbReference type="InterPro" id="IPR006201">
    <property type="entry name" value="Neur_channel"/>
</dbReference>
<dbReference type="InterPro" id="IPR036719">
    <property type="entry name" value="Neuro-gated_channel_TM_sf"/>
</dbReference>
<proteinExistence type="inferred from homology"/>
<keyword evidence="5 19" id="KW-1133">Transmembrane helix</keyword>
<evidence type="ECO:0000256" key="13">
    <source>
        <dbReference type="ARBA" id="ARBA00023214"/>
    </source>
</evidence>
<evidence type="ECO:0000256" key="11">
    <source>
        <dbReference type="ARBA" id="ARBA00023173"/>
    </source>
</evidence>
<gene>
    <name evidence="22" type="primary">GABRA5</name>
</gene>
<dbReference type="Proteomes" id="UP000001074">
    <property type="component" value="Unassembled WGS sequence"/>
</dbReference>
<dbReference type="GO" id="GO:0045211">
    <property type="term" value="C:postsynaptic membrane"/>
    <property type="evidence" value="ECO:0007669"/>
    <property type="project" value="UniProtKB-SubCell"/>
</dbReference>
<evidence type="ECO:0000256" key="4">
    <source>
        <dbReference type="ARBA" id="ARBA00022729"/>
    </source>
</evidence>
<dbReference type="InterPro" id="IPR006028">
    <property type="entry name" value="GABAA/Glycine_rcpt"/>
</dbReference>
<dbReference type="PRINTS" id="PR00252">
    <property type="entry name" value="NRIONCHANNEL"/>
</dbReference>
<evidence type="ECO:0000256" key="17">
    <source>
        <dbReference type="ARBA" id="ARBA00024167"/>
    </source>
</evidence>
<dbReference type="Ensembl" id="ENSMLUT00000023946.1">
    <property type="protein sequence ID" value="ENSMLUP00000017128.1"/>
    <property type="gene ID" value="ENSMLUG00000026171.1"/>
</dbReference>
<evidence type="ECO:0000256" key="7">
    <source>
        <dbReference type="ARBA" id="ARBA00023065"/>
    </source>
</evidence>
<dbReference type="InterPro" id="IPR006029">
    <property type="entry name" value="Neurotrans-gated_channel_TM"/>
</dbReference>
<dbReference type="PANTHER" id="PTHR18945">
    <property type="entry name" value="NEUROTRANSMITTER GATED ION CHANNEL"/>
    <property type="match status" value="1"/>
</dbReference>
<evidence type="ECO:0000256" key="9">
    <source>
        <dbReference type="ARBA" id="ARBA00023157"/>
    </source>
</evidence>
<dbReference type="EMBL" id="AAPE02055182">
    <property type="status" value="NOT_ANNOTATED_CDS"/>
    <property type="molecule type" value="Genomic_DNA"/>
</dbReference>
<dbReference type="OMA" id="QRNTGYF"/>